<sequence length="135" mass="15848">MSLVRFIRNALQSGRRFPWTFYTVCDAKPAGRLVGTDQFGNRYYEETDTEIWARQRWVESPASNFDPSSVPAEWHSWLHRISDQRTQPTHEAMMGRWLLKHTPNHTGTVRAYRPYNTTAPKIQSWDPVATPRDQQ</sequence>
<evidence type="ECO:0000313" key="4">
    <source>
        <dbReference type="Proteomes" id="UP000278143"/>
    </source>
</evidence>
<keyword evidence="2" id="KW-0496">Mitochondrion</keyword>
<keyword evidence="2" id="KW-0813">Transport</keyword>
<comment type="similarity">
    <text evidence="1 2">Belongs to the complex I NDUFA12 subunit family.</text>
</comment>
<keyword evidence="2" id="KW-0679">Respiratory chain</keyword>
<dbReference type="EMBL" id="KZ989664">
    <property type="protein sequence ID" value="RKP25660.1"/>
    <property type="molecule type" value="Genomic_DNA"/>
</dbReference>
<keyword evidence="2" id="KW-0249">Electron transport</keyword>
<accession>A0A4P9Z2H1</accession>
<dbReference type="Proteomes" id="UP000278143">
    <property type="component" value="Unassembled WGS sequence"/>
</dbReference>
<evidence type="ECO:0000256" key="2">
    <source>
        <dbReference type="RuleBase" id="RU363103"/>
    </source>
</evidence>
<dbReference type="Pfam" id="PF05071">
    <property type="entry name" value="NDUFA12"/>
    <property type="match status" value="1"/>
</dbReference>
<dbReference type="GO" id="GO:0005743">
    <property type="term" value="C:mitochondrial inner membrane"/>
    <property type="evidence" value="ECO:0007669"/>
    <property type="project" value="UniProtKB-SubCell"/>
</dbReference>
<dbReference type="PANTHER" id="PTHR12910">
    <property type="entry name" value="NADH-UBIQUINONE OXIDOREDUCTASE SUBUNIT B17.2"/>
    <property type="match status" value="1"/>
</dbReference>
<dbReference type="InterPro" id="IPR007763">
    <property type="entry name" value="NDUFA12"/>
</dbReference>
<name>A0A4P9Z2H1_9FUNG</name>
<dbReference type="PANTHER" id="PTHR12910:SF2">
    <property type="entry name" value="NADH DEHYDROGENASE [UBIQUINONE] 1 ALPHA SUBCOMPLEX SUBUNIT 12"/>
    <property type="match status" value="1"/>
</dbReference>
<evidence type="ECO:0000256" key="1">
    <source>
        <dbReference type="ARBA" id="ARBA00007355"/>
    </source>
</evidence>
<gene>
    <name evidence="3" type="ORF">SYNPS1DRAFT_15353</name>
</gene>
<dbReference type="GO" id="GO:0045271">
    <property type="term" value="C:respiratory chain complex I"/>
    <property type="evidence" value="ECO:0007669"/>
    <property type="project" value="InterPro"/>
</dbReference>
<proteinExistence type="inferred from homology"/>
<comment type="function">
    <text evidence="2">Accessory subunit of the mitochondrial membrane respiratory chain NADH dehydrogenase (Complex I), that is believed not to be involved in catalysis. Complex I functions in the transfer of electrons from NADH to the respiratory chain. The immediate electron acceptor for the enzyme is believed to be ubiquinone.</text>
</comment>
<reference evidence="4" key="1">
    <citation type="journal article" date="2018" name="Nat. Microbiol.">
        <title>Leveraging single-cell genomics to expand the fungal tree of life.</title>
        <authorList>
            <person name="Ahrendt S.R."/>
            <person name="Quandt C.A."/>
            <person name="Ciobanu D."/>
            <person name="Clum A."/>
            <person name="Salamov A."/>
            <person name="Andreopoulos B."/>
            <person name="Cheng J.F."/>
            <person name="Woyke T."/>
            <person name="Pelin A."/>
            <person name="Henrissat B."/>
            <person name="Reynolds N.K."/>
            <person name="Benny G.L."/>
            <person name="Smith M.E."/>
            <person name="James T.Y."/>
            <person name="Grigoriev I.V."/>
        </authorList>
    </citation>
    <scope>NUCLEOTIDE SEQUENCE [LARGE SCALE GENOMIC DNA]</scope>
    <source>
        <strain evidence="4">Benny S71-1</strain>
    </source>
</reference>
<evidence type="ECO:0000313" key="3">
    <source>
        <dbReference type="EMBL" id="RKP25660.1"/>
    </source>
</evidence>
<keyword evidence="2" id="KW-0999">Mitochondrion inner membrane</keyword>
<dbReference type="OrthoDB" id="274641at2759"/>
<keyword evidence="2" id="KW-0472">Membrane</keyword>
<dbReference type="AlphaFoldDB" id="A0A4P9Z2H1"/>
<dbReference type="GO" id="GO:0006979">
    <property type="term" value="P:response to oxidative stress"/>
    <property type="evidence" value="ECO:0007669"/>
    <property type="project" value="TreeGrafter"/>
</dbReference>
<organism evidence="3 4">
    <name type="scientific">Syncephalis pseudoplumigaleata</name>
    <dbReference type="NCBI Taxonomy" id="1712513"/>
    <lineage>
        <taxon>Eukaryota</taxon>
        <taxon>Fungi</taxon>
        <taxon>Fungi incertae sedis</taxon>
        <taxon>Zoopagomycota</taxon>
        <taxon>Zoopagomycotina</taxon>
        <taxon>Zoopagomycetes</taxon>
        <taxon>Zoopagales</taxon>
        <taxon>Piptocephalidaceae</taxon>
        <taxon>Syncephalis</taxon>
    </lineage>
</organism>
<keyword evidence="4" id="KW-1185">Reference proteome</keyword>
<comment type="subcellular location">
    <subcellularLocation>
        <location evidence="2">Mitochondrion inner membrane</location>
        <topology evidence="2">Peripheral membrane protein</topology>
        <orientation evidence="2">Matrix side</orientation>
    </subcellularLocation>
</comment>
<protein>
    <recommendedName>
        <fullName evidence="2">NADH dehydrogenase [ubiquinone] 1 alpha subcomplex subunit</fullName>
    </recommendedName>
</protein>